<dbReference type="PROSITE" id="PS00061">
    <property type="entry name" value="ADH_SHORT"/>
    <property type="match status" value="1"/>
</dbReference>
<dbReference type="GO" id="GO:0016491">
    <property type="term" value="F:oxidoreductase activity"/>
    <property type="evidence" value="ECO:0007669"/>
    <property type="project" value="UniProtKB-KW"/>
</dbReference>
<dbReference type="PRINTS" id="PR00080">
    <property type="entry name" value="SDRFAMILY"/>
</dbReference>
<dbReference type="InterPro" id="IPR020904">
    <property type="entry name" value="Sc_DH/Rdtase_CS"/>
</dbReference>
<evidence type="ECO:0000259" key="4">
    <source>
        <dbReference type="SMART" id="SM00822"/>
    </source>
</evidence>
<keyword evidence="3" id="KW-0520">NAD</keyword>
<dbReference type="InterPro" id="IPR002347">
    <property type="entry name" value="SDR_fam"/>
</dbReference>
<dbReference type="PANTHER" id="PTHR24321:SF8">
    <property type="entry name" value="ESTRADIOL 17-BETA-DEHYDROGENASE 8-RELATED"/>
    <property type="match status" value="1"/>
</dbReference>
<keyword evidence="6" id="KW-1185">Reference proteome</keyword>
<accession>A0ABV7TXB9</accession>
<sequence length="252" mass="26270">MQRFAGRTVLVTGGTSGIGLATVRELAREGAQVLFTGRRAELGQQIAADICAQGQLAEFWPLDQLQPEATPALVEAIIARHGNIHGLFNNAGVVLGGTAEHTSEADWATVLALNVTAVWRMCKAVLPHMRVSGGGSIVNNASDWGLVAGESAVAYCASKGAVVQMTRAMALDHARDRIRVNAICPGDTEVERWAAERAANPDAPSLTVAGGVPLGRYGQPAEIARAVCFLLSDDASFVTGTTLAVDGGNTAR</sequence>
<organism evidence="5 6">
    <name type="scientific">Vogesella amnigena</name>
    <dbReference type="NCBI Taxonomy" id="1507449"/>
    <lineage>
        <taxon>Bacteria</taxon>
        <taxon>Pseudomonadati</taxon>
        <taxon>Pseudomonadota</taxon>
        <taxon>Betaproteobacteria</taxon>
        <taxon>Neisseriales</taxon>
        <taxon>Chromobacteriaceae</taxon>
        <taxon>Vogesella</taxon>
    </lineage>
</organism>
<dbReference type="EC" id="1.1.1.-" evidence="5"/>
<gene>
    <name evidence="5" type="ORF">ACFOKJ_14775</name>
</gene>
<dbReference type="Proteomes" id="UP001595636">
    <property type="component" value="Unassembled WGS sequence"/>
</dbReference>
<dbReference type="SUPFAM" id="SSF51735">
    <property type="entry name" value="NAD(P)-binding Rossmann-fold domains"/>
    <property type="match status" value="1"/>
</dbReference>
<dbReference type="PRINTS" id="PR00081">
    <property type="entry name" value="GDHRDH"/>
</dbReference>
<evidence type="ECO:0000313" key="6">
    <source>
        <dbReference type="Proteomes" id="UP001595636"/>
    </source>
</evidence>
<protein>
    <submittedName>
        <fullName evidence="5">SDR family NAD(P)-dependent oxidoreductase</fullName>
        <ecNumber evidence="5">1.1.1.-</ecNumber>
    </submittedName>
</protein>
<dbReference type="PANTHER" id="PTHR24321">
    <property type="entry name" value="DEHYDROGENASES, SHORT CHAIN"/>
    <property type="match status" value="1"/>
</dbReference>
<comment type="similarity">
    <text evidence="1">Belongs to the short-chain dehydrogenases/reductases (SDR) family.</text>
</comment>
<name>A0ABV7TXB9_9NEIS</name>
<dbReference type="RefSeq" id="WP_390280971.1">
    <property type="nucleotide sequence ID" value="NZ_JBHRYH010000045.1"/>
</dbReference>
<dbReference type="Gene3D" id="3.40.50.720">
    <property type="entry name" value="NAD(P)-binding Rossmann-like Domain"/>
    <property type="match status" value="1"/>
</dbReference>
<proteinExistence type="inferred from homology"/>
<evidence type="ECO:0000256" key="3">
    <source>
        <dbReference type="ARBA" id="ARBA00023027"/>
    </source>
</evidence>
<dbReference type="Pfam" id="PF13561">
    <property type="entry name" value="adh_short_C2"/>
    <property type="match status" value="1"/>
</dbReference>
<reference evidence="6" key="1">
    <citation type="journal article" date="2019" name="Int. J. Syst. Evol. Microbiol.">
        <title>The Global Catalogue of Microorganisms (GCM) 10K type strain sequencing project: providing services to taxonomists for standard genome sequencing and annotation.</title>
        <authorList>
            <consortium name="The Broad Institute Genomics Platform"/>
            <consortium name="The Broad Institute Genome Sequencing Center for Infectious Disease"/>
            <person name="Wu L."/>
            <person name="Ma J."/>
        </authorList>
    </citation>
    <scope>NUCLEOTIDE SEQUENCE [LARGE SCALE GENOMIC DNA]</scope>
    <source>
        <strain evidence="6">KCTC 42195</strain>
    </source>
</reference>
<dbReference type="InterPro" id="IPR036291">
    <property type="entry name" value="NAD(P)-bd_dom_sf"/>
</dbReference>
<evidence type="ECO:0000256" key="2">
    <source>
        <dbReference type="ARBA" id="ARBA00023002"/>
    </source>
</evidence>
<keyword evidence="2 5" id="KW-0560">Oxidoreductase</keyword>
<evidence type="ECO:0000256" key="1">
    <source>
        <dbReference type="ARBA" id="ARBA00006484"/>
    </source>
</evidence>
<dbReference type="EMBL" id="JBHRYH010000045">
    <property type="protein sequence ID" value="MFC3627380.1"/>
    <property type="molecule type" value="Genomic_DNA"/>
</dbReference>
<comment type="caution">
    <text evidence="5">The sequence shown here is derived from an EMBL/GenBank/DDBJ whole genome shotgun (WGS) entry which is preliminary data.</text>
</comment>
<evidence type="ECO:0000313" key="5">
    <source>
        <dbReference type="EMBL" id="MFC3627380.1"/>
    </source>
</evidence>
<dbReference type="InterPro" id="IPR057326">
    <property type="entry name" value="KR_dom"/>
</dbReference>
<dbReference type="SMART" id="SM00822">
    <property type="entry name" value="PKS_KR"/>
    <property type="match status" value="1"/>
</dbReference>
<dbReference type="CDD" id="cd05233">
    <property type="entry name" value="SDR_c"/>
    <property type="match status" value="1"/>
</dbReference>
<feature type="domain" description="Ketoreductase" evidence="4">
    <location>
        <begin position="7"/>
        <end position="196"/>
    </location>
</feature>